<dbReference type="InterPro" id="IPR032071">
    <property type="entry name" value="DUF4806"/>
</dbReference>
<dbReference type="GeneID" id="112451626"/>
<name>A0A6J1PCZ4_9HYME</name>
<accession>A0A6J1PCZ4</accession>
<organism evidence="2 4">
    <name type="scientific">Temnothorax curvispinosus</name>
    <dbReference type="NCBI Taxonomy" id="300111"/>
    <lineage>
        <taxon>Eukaryota</taxon>
        <taxon>Metazoa</taxon>
        <taxon>Ecdysozoa</taxon>
        <taxon>Arthropoda</taxon>
        <taxon>Hexapoda</taxon>
        <taxon>Insecta</taxon>
        <taxon>Pterygota</taxon>
        <taxon>Neoptera</taxon>
        <taxon>Endopterygota</taxon>
        <taxon>Hymenoptera</taxon>
        <taxon>Apocrita</taxon>
        <taxon>Aculeata</taxon>
        <taxon>Formicoidea</taxon>
        <taxon>Formicidae</taxon>
        <taxon>Myrmicinae</taxon>
        <taxon>Temnothorax</taxon>
    </lineage>
</organism>
<dbReference type="RefSeq" id="XP_024867145.1">
    <property type="nucleotide sequence ID" value="XM_025011377.1"/>
</dbReference>
<evidence type="ECO:0000259" key="1">
    <source>
        <dbReference type="Pfam" id="PF16064"/>
    </source>
</evidence>
<gene>
    <name evidence="3 4" type="primary">LOC112451626</name>
</gene>
<dbReference type="Proteomes" id="UP000504618">
    <property type="component" value="Unplaced"/>
</dbReference>
<dbReference type="OrthoDB" id="7554183at2759"/>
<keyword evidence="2" id="KW-1185">Reference proteome</keyword>
<dbReference type="RefSeq" id="XP_024867144.1">
    <property type="nucleotide sequence ID" value="XM_025011376.1"/>
</dbReference>
<protein>
    <submittedName>
        <fullName evidence="3 4">Uncharacterized protein LOC112451626</fullName>
    </submittedName>
</protein>
<evidence type="ECO:0000313" key="3">
    <source>
        <dbReference type="RefSeq" id="XP_024867144.1"/>
    </source>
</evidence>
<reference evidence="3 4" key="1">
    <citation type="submission" date="2025-04" db="UniProtKB">
        <authorList>
            <consortium name="RefSeq"/>
        </authorList>
    </citation>
    <scope>IDENTIFICATION</scope>
    <source>
        <tissue evidence="3 4">Whole body</tissue>
    </source>
</reference>
<dbReference type="PANTHER" id="PTHR34153">
    <property type="entry name" value="SI:CH211-262H13.3-RELATED-RELATED"/>
    <property type="match status" value="1"/>
</dbReference>
<evidence type="ECO:0000313" key="4">
    <source>
        <dbReference type="RefSeq" id="XP_024867145.1"/>
    </source>
</evidence>
<evidence type="ECO:0000313" key="2">
    <source>
        <dbReference type="Proteomes" id="UP000504618"/>
    </source>
</evidence>
<dbReference type="Pfam" id="PF16064">
    <property type="entry name" value="DUF4806"/>
    <property type="match status" value="1"/>
</dbReference>
<dbReference type="PANTHER" id="PTHR34153:SF2">
    <property type="entry name" value="SI:CH211-262H13.3-RELATED"/>
    <property type="match status" value="1"/>
</dbReference>
<sequence length="485" mass="55540">MPKDFQSLSKGQKDQLIQIELNRYKDSKLLLHSTPLNISSNLLDKAEIVSISSDSTSCGSHTSPSYVNEINELSIESQFETQNNEEQDIEIKYNVSEVTNVSDCTNNITLRDDLQTFIIDCNIAHDAASDLLTILRKHGHVDLPKDVRLLFQNQQCWRPRTVNGANCTSLELARKSAVNLNDMTTNEGQLGQRKRQHIVYSDSEEEQHNCQCRKHIKRKQINVSSVTTVPLCPSNVQIKNKYVNVPQVATFNDASGNSAYKISQNDNNPVPSTFNERLHSEISNMPIIVEGYEQLTETIQDSNIKEKLDQILRMQAATNISLRNINQRLYKIEDAIKHKSTKSPVEINDNLIAPFLPLKTIEEIKQFECLLRTSNEPVTQFKQFVSKTGGNNAKDHIYKCLKKLITNECAMKCSWKGFRNNFQISNLYSMKIMKKEITSHYTCTESDFDNTTAEWLRFANQRNKRENQAKENNAKCNECNEDNEY</sequence>
<dbReference type="AlphaFoldDB" id="A0A6J1PCZ4"/>
<feature type="domain" description="DUF4806" evidence="1">
    <location>
        <begin position="356"/>
        <end position="434"/>
    </location>
</feature>
<proteinExistence type="predicted"/>